<reference evidence="12" key="1">
    <citation type="journal article" date="2014" name="Int. J. Syst. Evol. Microbiol.">
        <title>Complete genome sequence of Corynebacterium casei LMG S-19264T (=DSM 44701T), isolated from a smear-ripened cheese.</title>
        <authorList>
            <consortium name="US DOE Joint Genome Institute (JGI-PGF)"/>
            <person name="Walter F."/>
            <person name="Albersmeier A."/>
            <person name="Kalinowski J."/>
            <person name="Ruckert C."/>
        </authorList>
    </citation>
    <scope>NUCLEOTIDE SEQUENCE</scope>
    <source>
        <strain evidence="12">CGMCC 1.6293</strain>
    </source>
</reference>
<comment type="catalytic activity">
    <reaction evidence="10">
        <text>L-threonyl-[protein] + FAD = FMN-L-threonyl-[protein] + AMP + H(+)</text>
        <dbReference type="Rhea" id="RHEA:36847"/>
        <dbReference type="Rhea" id="RHEA-COMP:11060"/>
        <dbReference type="Rhea" id="RHEA-COMP:11061"/>
        <dbReference type="ChEBI" id="CHEBI:15378"/>
        <dbReference type="ChEBI" id="CHEBI:30013"/>
        <dbReference type="ChEBI" id="CHEBI:57692"/>
        <dbReference type="ChEBI" id="CHEBI:74257"/>
        <dbReference type="ChEBI" id="CHEBI:456215"/>
        <dbReference type="EC" id="2.7.1.180"/>
    </reaction>
</comment>
<organism evidence="12 13">
    <name type="scientific">Pseudooceanicola nanhaiensis</name>
    <dbReference type="NCBI Taxonomy" id="375761"/>
    <lineage>
        <taxon>Bacteria</taxon>
        <taxon>Pseudomonadati</taxon>
        <taxon>Pseudomonadota</taxon>
        <taxon>Alphaproteobacteria</taxon>
        <taxon>Rhodobacterales</taxon>
        <taxon>Paracoccaceae</taxon>
        <taxon>Pseudooceanicola</taxon>
    </lineage>
</organism>
<dbReference type="PANTHER" id="PTHR30040:SF2">
    <property type="entry name" value="FAD:PROTEIN FMN TRANSFERASE"/>
    <property type="match status" value="1"/>
</dbReference>
<evidence type="ECO:0000256" key="7">
    <source>
        <dbReference type="ARBA" id="ARBA00022827"/>
    </source>
</evidence>
<dbReference type="AlphaFoldDB" id="A0A917STN1"/>
<sequence>MTRLSRRRFIAMSAATIAAGRASAAGRETAYWRGQALGARVQIALCGISQAEAAPLFDGLELELLRIESLFSLYRTDSALARLNRDQILRNPDPAMLHLLSEARAVFTATEGAFDPTVQPLFDLHARAFAEGRRAGADEVQQVRRGVGFDHVSLSPQAIRFHRAGMALTLNGIAQGYATDRLATLLKSAGLRDILVNAGEIRALGDGQGQGWTVSVPGGRALTLKDQAIATSDVSGTLVDPVAGIGHIFDPRGDAPPPSGPVSICHDSAAIADAASTAAVLMSSPERDLLRPLGAKIVGSAGIRS</sequence>
<comment type="caution">
    <text evidence="12">The sequence shown here is derived from an EMBL/GenBank/DDBJ whole genome shotgun (WGS) entry which is preliminary data.</text>
</comment>
<dbReference type="SUPFAM" id="SSF143631">
    <property type="entry name" value="ApbE-like"/>
    <property type="match status" value="1"/>
</dbReference>
<keyword evidence="5 12" id="KW-0808">Transferase</keyword>
<evidence type="ECO:0000256" key="2">
    <source>
        <dbReference type="ARBA" id="ARBA00011955"/>
    </source>
</evidence>
<dbReference type="InterPro" id="IPR006311">
    <property type="entry name" value="TAT_signal"/>
</dbReference>
<evidence type="ECO:0000256" key="6">
    <source>
        <dbReference type="ARBA" id="ARBA00022723"/>
    </source>
</evidence>
<name>A0A917STN1_9RHOB</name>
<dbReference type="InterPro" id="IPR024932">
    <property type="entry name" value="ApbE"/>
</dbReference>
<evidence type="ECO:0000256" key="3">
    <source>
        <dbReference type="ARBA" id="ARBA00016337"/>
    </source>
</evidence>
<dbReference type="GO" id="GO:0016740">
    <property type="term" value="F:transferase activity"/>
    <property type="evidence" value="ECO:0007669"/>
    <property type="project" value="UniProtKB-KW"/>
</dbReference>
<protein>
    <recommendedName>
        <fullName evidence="3">FAD:protein FMN transferase</fullName>
        <ecNumber evidence="2">2.7.1.180</ecNumber>
    </recommendedName>
    <alternativeName>
        <fullName evidence="9">Flavin transferase</fullName>
    </alternativeName>
</protein>
<evidence type="ECO:0000256" key="5">
    <source>
        <dbReference type="ARBA" id="ARBA00022679"/>
    </source>
</evidence>
<evidence type="ECO:0000256" key="4">
    <source>
        <dbReference type="ARBA" id="ARBA00022630"/>
    </source>
</evidence>
<evidence type="ECO:0000313" key="12">
    <source>
        <dbReference type="EMBL" id="GGL96926.1"/>
    </source>
</evidence>
<evidence type="ECO:0000256" key="9">
    <source>
        <dbReference type="ARBA" id="ARBA00031306"/>
    </source>
</evidence>
<feature type="signal peptide" evidence="11">
    <location>
        <begin position="1"/>
        <end position="24"/>
    </location>
</feature>
<keyword evidence="13" id="KW-1185">Reference proteome</keyword>
<reference evidence="12" key="2">
    <citation type="submission" date="2020-09" db="EMBL/GenBank/DDBJ databases">
        <authorList>
            <person name="Sun Q."/>
            <person name="Zhou Y."/>
        </authorList>
    </citation>
    <scope>NUCLEOTIDE SEQUENCE</scope>
    <source>
        <strain evidence="12">CGMCC 1.6293</strain>
    </source>
</reference>
<dbReference type="GO" id="GO:0046872">
    <property type="term" value="F:metal ion binding"/>
    <property type="evidence" value="ECO:0007669"/>
    <property type="project" value="UniProtKB-KW"/>
</dbReference>
<keyword evidence="7" id="KW-0274">FAD</keyword>
<keyword evidence="11" id="KW-0732">Signal</keyword>
<evidence type="ECO:0000256" key="11">
    <source>
        <dbReference type="SAM" id="SignalP"/>
    </source>
</evidence>
<dbReference type="RefSeq" id="WP_036539992.1">
    <property type="nucleotide sequence ID" value="NZ_BMLF01000001.1"/>
</dbReference>
<gene>
    <name evidence="12" type="primary">nosX</name>
    <name evidence="12" type="ORF">GCM10011534_18680</name>
</gene>
<comment type="cofactor">
    <cofactor evidence="1">
        <name>Mg(2+)</name>
        <dbReference type="ChEBI" id="CHEBI:18420"/>
    </cofactor>
</comment>
<evidence type="ECO:0000256" key="1">
    <source>
        <dbReference type="ARBA" id="ARBA00001946"/>
    </source>
</evidence>
<evidence type="ECO:0000313" key="13">
    <source>
        <dbReference type="Proteomes" id="UP000649829"/>
    </source>
</evidence>
<feature type="chain" id="PRO_5039931542" description="FAD:protein FMN transferase" evidence="11">
    <location>
        <begin position="25"/>
        <end position="305"/>
    </location>
</feature>
<dbReference type="EMBL" id="BMLF01000001">
    <property type="protein sequence ID" value="GGL96926.1"/>
    <property type="molecule type" value="Genomic_DNA"/>
</dbReference>
<accession>A0A917STN1</accession>
<dbReference type="PROSITE" id="PS51318">
    <property type="entry name" value="TAT"/>
    <property type="match status" value="1"/>
</dbReference>
<evidence type="ECO:0000256" key="8">
    <source>
        <dbReference type="ARBA" id="ARBA00022842"/>
    </source>
</evidence>
<keyword evidence="8" id="KW-0460">Magnesium</keyword>
<proteinExistence type="predicted"/>
<keyword evidence="6" id="KW-0479">Metal-binding</keyword>
<dbReference type="InterPro" id="IPR003374">
    <property type="entry name" value="ApbE-like_sf"/>
</dbReference>
<dbReference type="PANTHER" id="PTHR30040">
    <property type="entry name" value="THIAMINE BIOSYNTHESIS LIPOPROTEIN APBE"/>
    <property type="match status" value="1"/>
</dbReference>
<dbReference type="Gene3D" id="3.10.520.10">
    <property type="entry name" value="ApbE-like domains"/>
    <property type="match status" value="1"/>
</dbReference>
<evidence type="ECO:0000256" key="10">
    <source>
        <dbReference type="ARBA" id="ARBA00048540"/>
    </source>
</evidence>
<keyword evidence="4" id="KW-0285">Flavoprotein</keyword>
<dbReference type="Proteomes" id="UP000649829">
    <property type="component" value="Unassembled WGS sequence"/>
</dbReference>
<dbReference type="EC" id="2.7.1.180" evidence="2"/>
<dbReference type="Pfam" id="PF02424">
    <property type="entry name" value="ApbE"/>
    <property type="match status" value="1"/>
</dbReference>